<reference evidence="2 3" key="1">
    <citation type="submission" date="2024-02" db="EMBL/GenBank/DDBJ databases">
        <title>Bifidobacterium honeyensis sp. nov., isolated from the comb honey.</title>
        <authorList>
            <person name="Liu W."/>
            <person name="Li Y."/>
        </authorList>
    </citation>
    <scope>NUCLEOTIDE SEQUENCE [LARGE SCALE GENOMIC DNA]</scope>
    <source>
        <strain evidence="2 3">IMAU50988</strain>
    </source>
</reference>
<keyword evidence="2" id="KW-0482">Metalloprotease</keyword>
<accession>A0ABU8ZNX8</accession>
<dbReference type="InterPro" id="IPR018766">
    <property type="entry name" value="Zinicin_2"/>
</dbReference>
<dbReference type="Gene3D" id="1.20.150.30">
    <property type="entry name" value="Zincin-like metallopeptidase, N-terminal domain"/>
    <property type="match status" value="1"/>
</dbReference>
<evidence type="ECO:0000313" key="2">
    <source>
        <dbReference type="EMBL" id="MEK0306899.1"/>
    </source>
</evidence>
<gene>
    <name evidence="2" type="ORF">V8P97_05415</name>
</gene>
<protein>
    <submittedName>
        <fullName evidence="2">Zinc-dependent metalloprotease</fullName>
    </submittedName>
</protein>
<feature type="compositionally biased region" description="Low complexity" evidence="1">
    <location>
        <begin position="546"/>
        <end position="556"/>
    </location>
</feature>
<evidence type="ECO:0000313" key="3">
    <source>
        <dbReference type="Proteomes" id="UP001373159"/>
    </source>
</evidence>
<feature type="compositionally biased region" description="Basic and acidic residues" evidence="1">
    <location>
        <begin position="476"/>
        <end position="493"/>
    </location>
</feature>
<dbReference type="EMBL" id="JBANBB010000001">
    <property type="protein sequence ID" value="MEK0306899.1"/>
    <property type="molecule type" value="Genomic_DNA"/>
</dbReference>
<feature type="region of interest" description="Disordered" evidence="1">
    <location>
        <begin position="418"/>
        <end position="464"/>
    </location>
</feature>
<sequence>MDENAIHQWLIECFGPIQGELAWSQFSQLPDAIRNQMAAQDPGQLPKPSDVQALLQAFSAGGLNTPLDMADKAKESPINVQLAKSIALGRVATKQSDATVSARDADLVAKTMSEANLWLDSVSSFDPAPGRADALTRAGWVEGTMDAWARFASPVAQSMNDALSSVLSERLGGFEDGQISGMFAGPVPIPLPDNLRDPATLMKLLGNTSFSMQLGRGAGELSSQVRGGFDQGIPLLKNPAGALIPQNIKEYADSLQMETEEVMAFLALHEAAHARLFSSVPWLMPRFEALTGKYARGISIDLDAMEEQLREAAEINPESIQGAINLSNVGIEDTPEQVEALHSLENLLTMVEGWVDCVVWRAGMAHIPHIEQLREMNRRERAVGGPAQQTFESLLGLHLHPKRLREAAGVWEGITNDDGYEARDSKWGHPDLLPRLDEEDGKSSKGQGTEKGSSDSDGTGRVTGQGIDWDAELARLLDETAQDEGGRAPKDDASDSQPGPEDQDANDGAGTADGSGTGKGSGRGKAPEGPEDGEEDHGSTGEDGDTGTSGENGPVR</sequence>
<dbReference type="Pfam" id="PF10103">
    <property type="entry name" value="Zincin_2"/>
    <property type="match status" value="1"/>
</dbReference>
<keyword evidence="2" id="KW-0645">Protease</keyword>
<dbReference type="GO" id="GO:0008237">
    <property type="term" value="F:metallopeptidase activity"/>
    <property type="evidence" value="ECO:0007669"/>
    <property type="project" value="UniProtKB-KW"/>
</dbReference>
<feature type="compositionally biased region" description="Polar residues" evidence="1">
    <location>
        <begin position="444"/>
        <end position="457"/>
    </location>
</feature>
<dbReference type="InterPro" id="IPR042271">
    <property type="entry name" value="Zinicin_2_N"/>
</dbReference>
<dbReference type="PANTHER" id="PTHR39420">
    <property type="match status" value="1"/>
</dbReference>
<keyword evidence="3" id="KW-1185">Reference proteome</keyword>
<dbReference type="NCBIfam" id="TIGR03624">
    <property type="entry name" value="putative hydrolase"/>
    <property type="match status" value="1"/>
</dbReference>
<proteinExistence type="predicted"/>
<dbReference type="SUPFAM" id="SSF55486">
    <property type="entry name" value="Metalloproteases ('zincins'), catalytic domain"/>
    <property type="match status" value="1"/>
</dbReference>
<dbReference type="PANTHER" id="PTHR39420:SF2">
    <property type="entry name" value="HYDROLASE"/>
    <property type="match status" value="1"/>
</dbReference>
<keyword evidence="2" id="KW-0378">Hydrolase</keyword>
<feature type="region of interest" description="Disordered" evidence="1">
    <location>
        <begin position="476"/>
        <end position="556"/>
    </location>
</feature>
<evidence type="ECO:0000256" key="1">
    <source>
        <dbReference type="SAM" id="MobiDB-lite"/>
    </source>
</evidence>
<feature type="compositionally biased region" description="Basic and acidic residues" evidence="1">
    <location>
        <begin position="420"/>
        <end position="436"/>
    </location>
</feature>
<name>A0ABU8ZNX8_9BIFI</name>
<dbReference type="RefSeq" id="WP_340469468.1">
    <property type="nucleotide sequence ID" value="NZ_JBANBB010000001.1"/>
</dbReference>
<organism evidence="2 3">
    <name type="scientific">Bifidobacterium favimelis</name>
    <dbReference type="NCBI Taxonomy" id="3122979"/>
    <lineage>
        <taxon>Bacteria</taxon>
        <taxon>Bacillati</taxon>
        <taxon>Actinomycetota</taxon>
        <taxon>Actinomycetes</taxon>
        <taxon>Bifidobacteriales</taxon>
        <taxon>Bifidobacteriaceae</taxon>
        <taxon>Bifidobacterium</taxon>
    </lineage>
</organism>
<comment type="caution">
    <text evidence="2">The sequence shown here is derived from an EMBL/GenBank/DDBJ whole genome shotgun (WGS) entry which is preliminary data.</text>
</comment>
<feature type="compositionally biased region" description="Gly residues" evidence="1">
    <location>
        <begin position="511"/>
        <end position="523"/>
    </location>
</feature>
<dbReference type="Proteomes" id="UP001373159">
    <property type="component" value="Unassembled WGS sequence"/>
</dbReference>